<reference evidence="2 3" key="1">
    <citation type="submission" date="2016-10" db="EMBL/GenBank/DDBJ databases">
        <authorList>
            <person name="de Groot N.N."/>
        </authorList>
    </citation>
    <scope>NUCLEOTIDE SEQUENCE [LARGE SCALE GENOMIC DNA]</scope>
    <source>
        <strain evidence="2 3">DSM 7343</strain>
    </source>
</reference>
<feature type="transmembrane region" description="Helical" evidence="1">
    <location>
        <begin position="30"/>
        <end position="50"/>
    </location>
</feature>
<keyword evidence="1" id="KW-0812">Transmembrane</keyword>
<dbReference type="EMBL" id="FNQN01000012">
    <property type="protein sequence ID" value="SEA77704.1"/>
    <property type="molecule type" value="Genomic_DNA"/>
</dbReference>
<protein>
    <submittedName>
        <fullName evidence="2">Uncharacterized protein</fullName>
    </submittedName>
</protein>
<proteinExistence type="predicted"/>
<evidence type="ECO:0000256" key="1">
    <source>
        <dbReference type="SAM" id="Phobius"/>
    </source>
</evidence>
<accession>A0A1H4DY34</accession>
<organism evidence="2 3">
    <name type="scientific">Desulfuromusa kysingii</name>
    <dbReference type="NCBI Taxonomy" id="37625"/>
    <lineage>
        <taxon>Bacteria</taxon>
        <taxon>Pseudomonadati</taxon>
        <taxon>Thermodesulfobacteriota</taxon>
        <taxon>Desulfuromonadia</taxon>
        <taxon>Desulfuromonadales</taxon>
        <taxon>Geopsychrobacteraceae</taxon>
        <taxon>Desulfuromusa</taxon>
    </lineage>
</organism>
<keyword evidence="1" id="KW-1133">Transmembrane helix</keyword>
<name>A0A1H4DY34_9BACT</name>
<evidence type="ECO:0000313" key="3">
    <source>
        <dbReference type="Proteomes" id="UP000199409"/>
    </source>
</evidence>
<keyword evidence="3" id="KW-1185">Reference proteome</keyword>
<evidence type="ECO:0000313" key="2">
    <source>
        <dbReference type="EMBL" id="SEA77704.1"/>
    </source>
</evidence>
<dbReference type="STRING" id="37625.SAMN05660420_03149"/>
<dbReference type="RefSeq" id="WP_092350586.1">
    <property type="nucleotide sequence ID" value="NZ_FNQN01000012.1"/>
</dbReference>
<dbReference type="AlphaFoldDB" id="A0A1H4DY34"/>
<gene>
    <name evidence="2" type="ORF">SAMN05660420_03149</name>
</gene>
<sequence length="234" mass="26071">MKNWTIYLSLSIVFVASIAAASFAPVSEFISGMIVVPGVGALVGALFQIARDSAAFEKQKHLQTDQHVFSLGASSHMSTVAFDKHVAFCEAYLSEVHETVGVLFREGPTEKAMECAYKLFALKREYAAWIPKSVALELEPFENAINEIGVKTHLVNALRGTRDEARSKALDESYNVFANVMGMEKLKEEAPDHKEELAVENVKESVREILGINELFEIRNFIIKRSADFARRIT</sequence>
<keyword evidence="1" id="KW-0472">Membrane</keyword>
<dbReference type="OrthoDB" id="7062435at2"/>
<dbReference type="Proteomes" id="UP000199409">
    <property type="component" value="Unassembled WGS sequence"/>
</dbReference>